<feature type="domain" description="Integrase catalytic" evidence="2">
    <location>
        <begin position="489"/>
        <end position="680"/>
    </location>
</feature>
<dbReference type="Pfam" id="PF07727">
    <property type="entry name" value="RVT_2"/>
    <property type="match status" value="1"/>
</dbReference>
<dbReference type="SUPFAM" id="SSF56672">
    <property type="entry name" value="DNA/RNA polymerases"/>
    <property type="match status" value="1"/>
</dbReference>
<dbReference type="InterPro" id="IPR043502">
    <property type="entry name" value="DNA/RNA_pol_sf"/>
</dbReference>
<dbReference type="GO" id="GO:0003676">
    <property type="term" value="F:nucleic acid binding"/>
    <property type="evidence" value="ECO:0007669"/>
    <property type="project" value="InterPro"/>
</dbReference>
<dbReference type="PROSITE" id="PS50994">
    <property type="entry name" value="INTEGRASE"/>
    <property type="match status" value="1"/>
</dbReference>
<reference evidence="3 4" key="1">
    <citation type="submission" date="2016-02" db="EMBL/GenBank/DDBJ databases">
        <title>Genome analysis of coral dinoflagellate symbionts highlights evolutionary adaptations to a symbiotic lifestyle.</title>
        <authorList>
            <person name="Aranda M."/>
            <person name="Li Y."/>
            <person name="Liew Y.J."/>
            <person name="Baumgarten S."/>
            <person name="Simakov O."/>
            <person name="Wilson M."/>
            <person name="Piel J."/>
            <person name="Ashoor H."/>
            <person name="Bougouffa S."/>
            <person name="Bajic V.B."/>
            <person name="Ryu T."/>
            <person name="Ravasi T."/>
            <person name="Bayer T."/>
            <person name="Micklem G."/>
            <person name="Kim H."/>
            <person name="Bhak J."/>
            <person name="Lajeunesse T.C."/>
            <person name="Voolstra C.R."/>
        </authorList>
    </citation>
    <scope>NUCLEOTIDE SEQUENCE [LARGE SCALE GENOMIC DNA]</scope>
    <source>
        <strain evidence="3 4">CCMP2467</strain>
    </source>
</reference>
<feature type="region of interest" description="Disordered" evidence="1">
    <location>
        <begin position="1"/>
        <end position="147"/>
    </location>
</feature>
<protein>
    <submittedName>
        <fullName evidence="3">Retrovirus-related Pol polyprotein from transposon TNT 1-94</fullName>
    </submittedName>
</protein>
<evidence type="ECO:0000313" key="3">
    <source>
        <dbReference type="EMBL" id="OLP90889.1"/>
    </source>
</evidence>
<dbReference type="Gene3D" id="3.30.420.10">
    <property type="entry name" value="Ribonuclease H-like superfamily/Ribonuclease H"/>
    <property type="match status" value="1"/>
</dbReference>
<dbReference type="InterPro" id="IPR012337">
    <property type="entry name" value="RNaseH-like_sf"/>
</dbReference>
<dbReference type="PANTHER" id="PTHR11439">
    <property type="entry name" value="GAG-POL-RELATED RETROTRANSPOSON"/>
    <property type="match status" value="1"/>
</dbReference>
<dbReference type="SUPFAM" id="SSF53098">
    <property type="entry name" value="Ribonuclease H-like"/>
    <property type="match status" value="1"/>
</dbReference>
<dbReference type="Proteomes" id="UP000186817">
    <property type="component" value="Unassembled WGS sequence"/>
</dbReference>
<dbReference type="GO" id="GO:0015074">
    <property type="term" value="P:DNA integration"/>
    <property type="evidence" value="ECO:0007669"/>
    <property type="project" value="InterPro"/>
</dbReference>
<gene>
    <name evidence="3" type="ORF">AK812_SmicGene27471</name>
</gene>
<evidence type="ECO:0000259" key="2">
    <source>
        <dbReference type="PROSITE" id="PS50994"/>
    </source>
</evidence>
<dbReference type="PANTHER" id="PTHR11439:SF467">
    <property type="entry name" value="INTEGRASE CATALYTIC DOMAIN-CONTAINING PROTEIN"/>
    <property type="match status" value="1"/>
</dbReference>
<organism evidence="3 4">
    <name type="scientific">Symbiodinium microadriaticum</name>
    <name type="common">Dinoflagellate</name>
    <name type="synonym">Zooxanthella microadriatica</name>
    <dbReference type="NCBI Taxonomy" id="2951"/>
    <lineage>
        <taxon>Eukaryota</taxon>
        <taxon>Sar</taxon>
        <taxon>Alveolata</taxon>
        <taxon>Dinophyceae</taxon>
        <taxon>Suessiales</taxon>
        <taxon>Symbiodiniaceae</taxon>
        <taxon>Symbiodinium</taxon>
    </lineage>
</organism>
<comment type="caution">
    <text evidence="3">The sequence shown here is derived from an EMBL/GenBank/DDBJ whole genome shotgun (WGS) entry which is preliminary data.</text>
</comment>
<feature type="region of interest" description="Disordered" evidence="1">
    <location>
        <begin position="930"/>
        <end position="959"/>
    </location>
</feature>
<dbReference type="CDD" id="cd09272">
    <property type="entry name" value="RNase_HI_RT_Ty1"/>
    <property type="match status" value="1"/>
</dbReference>
<sequence>MESSLELDYARDGREDGSESDRLLESNSATTAGRPVRNEMFEPEAQETAERQHEEQEAADLLARAEDLEPEYDFESAEGGGASPGQEEQLLGDHQDGAAVVGRQQGLDGSDSRPDRQAVPGVFGQQAVPQALRQTTSGRQTGSGGLLQDEAAGAVNGATGLGKGSGATPSLAGWEEAGFTMQASARPPGDTSSWSIYGGRISEEARMETLETLVQQLLEQNEMEVAVEVSVGNLPKAEDISASVDRLWSCRRRVFDGLPAMGPGDRFLAATRAMQQLHLDDARGDATDDVVMEPLGEIPWPVPASTSIVGLPQFNVAQDPSRVTATQASKVESSVVSGRVDPPAGPPSAVQGDTASTVTVMINGVPRKGVFNAAGEVIIQSESPKYFALGDHVRLEREVEEHASGNPFMAQASTPFRLSAIRCDLKSASEVDEGVALELIDQYELYVGRQEDMQPLGDNLRDGPGSVSLWTTPEWKMLEDKEVDVPNDADPEPVAVEEAGGAIEDAEWFADGGAVEAGAEEECSAREDWIREAKSQKLPKVEIVDFVYVEAIERKTHGEVLTAIGRMHARAKAEGFDVRRLHSDRGREYNNKPLRDWCARHAVHKTLAVAEEHQGNGRAEGAIMRVKNKARVILEESGSEKTDWPLAAKLAAHELKNVARKRLKIETHQSLPFNTKVQVSSRSWKRETWESRTTTALVKCPSADMSRGWVVATDDGKLLTTGKLFPSVDQGKVSFSSTGPAVDLDAPDYRVTGKKTVRQLQTPFFGEPVHGVDKLAKKLYEDKLFRPRDLAALAVQVSQLAQDSSRMVRLQKLLDAEDQSQPEGNSLDGDSIQESSIEDFESIELSGVGWAMKADISSTLNEVAIQHRKVCALLQAAEEECGEQVNATVDSLYWSTLDALEHQGCELQKYESQLLSSAEPVVLRSLSVADSGDSGLDKDSSGIEGLGQGGVDSSDPPPLQTKIIGADQVRREPEKWVPSMTEEYQSLVSRTGAVEELSDSQYRQLLEDPGVTLEIIPGKLVYVHKSSGRRKSRIVGCGNFCQGGSSERNELYASGAGAESLRLMIRRCALQQKWALASVDVRTAFLQAPLLEQQRDGRRLVTVVRVPSILRETGVTACKFWKVRKALYGLASAPKSWSNYRDKVIAELEIPCEGGVLRLSKMLEDANLLHIIRLSRDGKSVNLGEGERVGLVALYVDDILIGAERPVCEAVIKALQEQWELSPPEWIDKMGDQMKFAGYELQKTSEGIRLHQESYVQDLLEQNEETVTGIERTPAVKMSSFDDPVDEAERRELTKRSQCLIGQLLWLAGRTRPDLSYGVSMAAQKIVSSPREALARAEHLVRYLRGSPGISLHYKAADGSCGRWNQLRHQQTSHTLDVYTDASFAADEQCRSFGSVQLYWGGALVSWSAARQTLIAAHTAECELYSLSEGHLMGKAFLPTVAALMNTEIQSMQCHLYCDNMAAVQLCTLEAGSWRTRHLRLRGFTSTLLALLMLVQVSGARAQAPVVNETAGVLIPLNNGTLVPLEEATYDDIRDAYYADLRNAFVQAGETEDMPEVLRENAELRRLREGLGSPRAPTVARPPGYPEVEDGRLVVRLEQPVYQVGLADDVIEGQSSASGGARQLPETGSDATSPVICKCLWLEGKKKTVPDMSVASAGATVDNVVRRRFGSYLPQFKAGLCKS</sequence>
<dbReference type="EMBL" id="LSRX01000689">
    <property type="protein sequence ID" value="OLP90889.1"/>
    <property type="molecule type" value="Genomic_DNA"/>
</dbReference>
<feature type="compositionally biased region" description="Polar residues" evidence="1">
    <location>
        <begin position="327"/>
        <end position="336"/>
    </location>
</feature>
<evidence type="ECO:0000313" key="4">
    <source>
        <dbReference type="Proteomes" id="UP000186817"/>
    </source>
</evidence>
<proteinExistence type="predicted"/>
<name>A0A1Q9D6R7_SYMMI</name>
<dbReference type="InterPro" id="IPR013103">
    <property type="entry name" value="RVT_2"/>
</dbReference>
<dbReference type="InterPro" id="IPR036397">
    <property type="entry name" value="RNaseH_sf"/>
</dbReference>
<accession>A0A1Q9D6R7</accession>
<feature type="compositionally biased region" description="Basic and acidic residues" evidence="1">
    <location>
        <begin position="8"/>
        <end position="24"/>
    </location>
</feature>
<dbReference type="OrthoDB" id="408995at2759"/>
<dbReference type="InterPro" id="IPR001584">
    <property type="entry name" value="Integrase_cat-core"/>
</dbReference>
<feature type="region of interest" description="Disordered" evidence="1">
    <location>
        <begin position="327"/>
        <end position="352"/>
    </location>
</feature>
<evidence type="ECO:0000256" key="1">
    <source>
        <dbReference type="SAM" id="MobiDB-lite"/>
    </source>
</evidence>
<keyword evidence="4" id="KW-1185">Reference proteome</keyword>